<dbReference type="NCBIfam" id="TIGR00410">
    <property type="entry name" value="lacE"/>
    <property type="match status" value="1"/>
</dbReference>
<name>A0A4R8A614_9FIRM</name>
<feature type="transmembrane region" description="Helical" evidence="9">
    <location>
        <begin position="350"/>
        <end position="371"/>
    </location>
</feature>
<dbReference type="AlphaFoldDB" id="A0A4R8A614"/>
<comment type="subcellular location">
    <subcellularLocation>
        <location evidence="1">Cell membrane</location>
        <topology evidence="1">Multi-pass membrane protein</topology>
    </subcellularLocation>
</comment>
<feature type="transmembrane region" description="Helical" evidence="9">
    <location>
        <begin position="255"/>
        <end position="279"/>
    </location>
</feature>
<evidence type="ECO:0000313" key="11">
    <source>
        <dbReference type="EMBL" id="TDW26099.1"/>
    </source>
</evidence>
<feature type="transmembrane region" description="Helical" evidence="9">
    <location>
        <begin position="186"/>
        <end position="205"/>
    </location>
</feature>
<protein>
    <recommendedName>
        <fullName evidence="8">Permease IIC component</fullName>
    </recommendedName>
</protein>
<dbReference type="PROSITE" id="PS51105">
    <property type="entry name" value="PTS_EIIC_TYPE_3"/>
    <property type="match status" value="1"/>
</dbReference>
<accession>A0A4R8A614</accession>
<evidence type="ECO:0000259" key="10">
    <source>
        <dbReference type="PROSITE" id="PS51105"/>
    </source>
</evidence>
<dbReference type="GO" id="GO:0009401">
    <property type="term" value="P:phosphoenolpyruvate-dependent sugar phosphotransferase system"/>
    <property type="evidence" value="ECO:0007669"/>
    <property type="project" value="InterPro"/>
</dbReference>
<dbReference type="InterPro" id="IPR004501">
    <property type="entry name" value="PTS_EIIC_3"/>
</dbReference>
<dbReference type="OrthoDB" id="1641940at2"/>
<feature type="domain" description="PTS EIIC type-3" evidence="10">
    <location>
        <begin position="9"/>
        <end position="418"/>
    </location>
</feature>
<evidence type="ECO:0000256" key="1">
    <source>
        <dbReference type="ARBA" id="ARBA00004651"/>
    </source>
</evidence>
<feature type="transmembrane region" description="Helical" evidence="9">
    <location>
        <begin position="85"/>
        <end position="106"/>
    </location>
</feature>
<feature type="transmembrane region" description="Helical" evidence="9">
    <location>
        <begin position="291"/>
        <end position="309"/>
    </location>
</feature>
<keyword evidence="5 9" id="KW-0812">Transmembrane</keyword>
<sequence length="443" mass="49083">MFEKLTKFLEKRLLPIFEVVGQQVHIMSIQSAFQTLIPVTLIGAVALLIQRPPVSYETLEVGSFFYNFMKGWSDLSANYGDPLRLLNTITLGSISVYLSISFSYFLSSKYSLNQITSVFITFTSFLLVHTLSIDGGLSNRYFGGEGMFSTLIVVIVTVELLNFLVKHDVGKIKLPEAVPPVLQASFTTLFPSFIIYGFWTLIVLVTKNVFGTEVPGMIMDVLAPFLAAFNSLFGTVLTSVLAQIAFWFGIHSDSIWVIMGPIFQSNFEVNVAAYGAGVLPNALPHIVSSPLVWGFGTIGGSGATLAFAIQLVRSKSEQLRAVGKIGIIPSFFNVNEPILFGAPIVLNPVLFIPFVLAQAVNISIAYGAMAINLVNKPFAWPGSITPVVIQQFLISFDWRSIILWIFLIAVDYVIWYPFFKMFEKEKLKEEGIIVDNYKETQIA</sequence>
<dbReference type="GO" id="GO:1902815">
    <property type="term" value="P:N,N'-diacetylchitobiose import"/>
    <property type="evidence" value="ECO:0007669"/>
    <property type="project" value="TreeGrafter"/>
</dbReference>
<feature type="transmembrane region" description="Helical" evidence="9">
    <location>
        <begin position="118"/>
        <end position="135"/>
    </location>
</feature>
<evidence type="ECO:0000313" key="12">
    <source>
        <dbReference type="Proteomes" id="UP000294743"/>
    </source>
</evidence>
<evidence type="ECO:0000256" key="3">
    <source>
        <dbReference type="ARBA" id="ARBA00022475"/>
    </source>
</evidence>
<gene>
    <name evidence="11" type="ORF">EDD63_102120</name>
</gene>
<keyword evidence="7 8" id="KW-0472">Membrane</keyword>
<comment type="function">
    <text evidence="8">The phosphoenolpyruvate-dependent sugar phosphotransferase system (PTS), a major carbohydrate active -transport system, catalyzes the phosphorylation of incoming sugar substrates concomitant with their translocation across the cell membrane.</text>
</comment>
<evidence type="ECO:0000256" key="7">
    <source>
        <dbReference type="ARBA" id="ARBA00023136"/>
    </source>
</evidence>
<evidence type="ECO:0000256" key="2">
    <source>
        <dbReference type="ARBA" id="ARBA00022448"/>
    </source>
</evidence>
<keyword evidence="2 8" id="KW-0813">Transport</keyword>
<evidence type="ECO:0000256" key="9">
    <source>
        <dbReference type="SAM" id="Phobius"/>
    </source>
</evidence>
<dbReference type="GO" id="GO:0008982">
    <property type="term" value="F:protein-N(PI)-phosphohistidine-sugar phosphotransferase activity"/>
    <property type="evidence" value="ECO:0007669"/>
    <property type="project" value="UniProtKB-UniRule"/>
</dbReference>
<dbReference type="InterPro" id="IPR003352">
    <property type="entry name" value="PTS_EIIC"/>
</dbReference>
<dbReference type="PANTHER" id="PTHR33989">
    <property type="match status" value="1"/>
</dbReference>
<dbReference type="EMBL" id="SODD01000002">
    <property type="protein sequence ID" value="TDW26099.1"/>
    <property type="molecule type" value="Genomic_DNA"/>
</dbReference>
<dbReference type="PIRSF" id="PIRSF006351">
    <property type="entry name" value="PTS_EIIC-Cellobiose"/>
    <property type="match status" value="1"/>
</dbReference>
<evidence type="ECO:0000256" key="8">
    <source>
        <dbReference type="PIRNR" id="PIRNR006351"/>
    </source>
</evidence>
<feature type="transmembrane region" description="Helical" evidence="9">
    <location>
        <begin position="401"/>
        <end position="419"/>
    </location>
</feature>
<organism evidence="11 12">
    <name type="scientific">Breznakia blatticola</name>
    <dbReference type="NCBI Taxonomy" id="1754012"/>
    <lineage>
        <taxon>Bacteria</taxon>
        <taxon>Bacillati</taxon>
        <taxon>Bacillota</taxon>
        <taxon>Erysipelotrichia</taxon>
        <taxon>Erysipelotrichales</taxon>
        <taxon>Erysipelotrichaceae</taxon>
        <taxon>Breznakia</taxon>
    </lineage>
</organism>
<keyword evidence="12" id="KW-1185">Reference proteome</keyword>
<feature type="transmembrane region" description="Helical" evidence="9">
    <location>
        <begin position="32"/>
        <end position="49"/>
    </location>
</feature>
<dbReference type="RefSeq" id="WP_134167716.1">
    <property type="nucleotide sequence ID" value="NZ_SODD01000002.1"/>
</dbReference>
<dbReference type="InterPro" id="IPR004796">
    <property type="entry name" value="PTS_IIC_cello"/>
</dbReference>
<dbReference type="GO" id="GO:0005886">
    <property type="term" value="C:plasma membrane"/>
    <property type="evidence" value="ECO:0007669"/>
    <property type="project" value="UniProtKB-SubCell"/>
</dbReference>
<reference evidence="11 12" key="1">
    <citation type="submission" date="2019-03" db="EMBL/GenBank/DDBJ databases">
        <title>Genomic Encyclopedia of Type Strains, Phase IV (KMG-IV): sequencing the most valuable type-strain genomes for metagenomic binning, comparative biology and taxonomic classification.</title>
        <authorList>
            <person name="Goeker M."/>
        </authorList>
    </citation>
    <scope>NUCLEOTIDE SEQUENCE [LARGE SCALE GENOMIC DNA]</scope>
    <source>
        <strain evidence="11 12">DSM 28867</strain>
    </source>
</reference>
<dbReference type="PANTHER" id="PTHR33989:SF4">
    <property type="entry name" value="PTS SYSTEM N,N'-DIACETYLCHITOBIOSE-SPECIFIC EIIC COMPONENT"/>
    <property type="match status" value="1"/>
</dbReference>
<dbReference type="InterPro" id="IPR051088">
    <property type="entry name" value="PTS_Sugar-EIIC/EIIB"/>
</dbReference>
<keyword evidence="4 8" id="KW-0762">Sugar transport</keyword>
<dbReference type="Proteomes" id="UP000294743">
    <property type="component" value="Unassembled WGS sequence"/>
</dbReference>
<feature type="transmembrane region" description="Helical" evidence="9">
    <location>
        <begin position="147"/>
        <end position="165"/>
    </location>
</feature>
<evidence type="ECO:0000256" key="6">
    <source>
        <dbReference type="ARBA" id="ARBA00022989"/>
    </source>
</evidence>
<evidence type="ECO:0000256" key="4">
    <source>
        <dbReference type="ARBA" id="ARBA00022597"/>
    </source>
</evidence>
<proteinExistence type="predicted"/>
<keyword evidence="6 9" id="KW-1133">Transmembrane helix</keyword>
<dbReference type="Pfam" id="PF02378">
    <property type="entry name" value="PTS_EIIC"/>
    <property type="match status" value="1"/>
</dbReference>
<evidence type="ECO:0000256" key="5">
    <source>
        <dbReference type="ARBA" id="ARBA00022692"/>
    </source>
</evidence>
<keyword evidence="3 8" id="KW-1003">Cell membrane</keyword>
<comment type="caution">
    <text evidence="11">The sequence shown here is derived from an EMBL/GenBank/DDBJ whole genome shotgun (WGS) entry which is preliminary data.</text>
</comment>
<feature type="transmembrane region" description="Helical" evidence="9">
    <location>
        <begin position="225"/>
        <end position="248"/>
    </location>
</feature>